<dbReference type="AlphaFoldDB" id="A0A8J2I1Y2"/>
<feature type="region of interest" description="Disordered" evidence="1">
    <location>
        <begin position="175"/>
        <end position="211"/>
    </location>
</feature>
<organism evidence="2 3">
    <name type="scientific">Alternaria atra</name>
    <dbReference type="NCBI Taxonomy" id="119953"/>
    <lineage>
        <taxon>Eukaryota</taxon>
        <taxon>Fungi</taxon>
        <taxon>Dikarya</taxon>
        <taxon>Ascomycota</taxon>
        <taxon>Pezizomycotina</taxon>
        <taxon>Dothideomycetes</taxon>
        <taxon>Pleosporomycetidae</taxon>
        <taxon>Pleosporales</taxon>
        <taxon>Pleosporineae</taxon>
        <taxon>Pleosporaceae</taxon>
        <taxon>Alternaria</taxon>
        <taxon>Alternaria sect. Ulocladioides</taxon>
    </lineage>
</organism>
<evidence type="ECO:0000313" key="2">
    <source>
        <dbReference type="EMBL" id="CAG5163641.1"/>
    </source>
</evidence>
<protein>
    <submittedName>
        <fullName evidence="2">Uncharacterized protein</fullName>
    </submittedName>
</protein>
<sequence>MRPGVSGLRTARPTAKSTLIAGLLPLDTRTTYQIPRKSPPQTSGTLMPEQRSNRLHIVKPDGEAVSRTLYNIESKEETHNLHLVGPQGVYQTSLTSRNQFPATSEATNVSQNPPPIFELDTTPPHNTILAELSADIDAALQVSNHPYTSPPPALPQSYDLYRPCVPRTQSAPLSTLPASLTAGNAPPLLPSTPPHHTPFAGSTTQTKASRYSKQYSPPFFAQVPNGVPASPPFTPAPLSVYKAYQPTIVPTSGQAYPVSPPDSAGAEDRIRPTSFAQVKDVDGMGHYFAIHNRQASQAVQEVSGCLDSSKLAMEYRAALPDFDEGYGGR</sequence>
<proteinExistence type="predicted"/>
<dbReference type="GeneID" id="67018410"/>
<evidence type="ECO:0000313" key="3">
    <source>
        <dbReference type="Proteomes" id="UP000676310"/>
    </source>
</evidence>
<accession>A0A8J2I1Y2</accession>
<comment type="caution">
    <text evidence="2">The sequence shown here is derived from an EMBL/GenBank/DDBJ whole genome shotgun (WGS) entry which is preliminary data.</text>
</comment>
<reference evidence="2" key="1">
    <citation type="submission" date="2021-05" db="EMBL/GenBank/DDBJ databases">
        <authorList>
            <person name="Stam R."/>
        </authorList>
    </citation>
    <scope>NUCLEOTIDE SEQUENCE</scope>
    <source>
        <strain evidence="2">CS162</strain>
    </source>
</reference>
<name>A0A8J2I1Y2_9PLEO</name>
<dbReference type="Proteomes" id="UP000676310">
    <property type="component" value="Unassembled WGS sequence"/>
</dbReference>
<keyword evidence="3" id="KW-1185">Reference proteome</keyword>
<dbReference type="EMBL" id="CAJRGZ010000019">
    <property type="protein sequence ID" value="CAG5163641.1"/>
    <property type="molecule type" value="Genomic_DNA"/>
</dbReference>
<feature type="compositionally biased region" description="Pro residues" evidence="1">
    <location>
        <begin position="187"/>
        <end position="196"/>
    </location>
</feature>
<evidence type="ECO:0000256" key="1">
    <source>
        <dbReference type="SAM" id="MobiDB-lite"/>
    </source>
</evidence>
<gene>
    <name evidence="2" type="ORF">ALTATR162_LOCUS6512</name>
</gene>
<dbReference type="RefSeq" id="XP_043170069.1">
    <property type="nucleotide sequence ID" value="XM_043314134.1"/>
</dbReference>
<feature type="compositionally biased region" description="Polar residues" evidence="1">
    <location>
        <begin position="200"/>
        <end position="211"/>
    </location>
</feature>
<dbReference type="OrthoDB" id="10066232at2759"/>